<feature type="non-terminal residue" evidence="3">
    <location>
        <position position="1"/>
    </location>
</feature>
<dbReference type="EMBL" id="NMUH01007585">
    <property type="protein sequence ID" value="MQM17496.1"/>
    <property type="molecule type" value="Genomic_DNA"/>
</dbReference>
<protein>
    <recommendedName>
        <fullName evidence="2">COBRA C-terminal domain-containing protein</fullName>
    </recommendedName>
</protein>
<dbReference type="PANTHER" id="PTHR31052">
    <property type="entry name" value="COBRA-LIKE PROTEIN 7"/>
    <property type="match status" value="1"/>
</dbReference>
<organism evidence="3 4">
    <name type="scientific">Colocasia esculenta</name>
    <name type="common">Wild taro</name>
    <name type="synonym">Arum esculentum</name>
    <dbReference type="NCBI Taxonomy" id="4460"/>
    <lineage>
        <taxon>Eukaryota</taxon>
        <taxon>Viridiplantae</taxon>
        <taxon>Streptophyta</taxon>
        <taxon>Embryophyta</taxon>
        <taxon>Tracheophyta</taxon>
        <taxon>Spermatophyta</taxon>
        <taxon>Magnoliopsida</taxon>
        <taxon>Liliopsida</taxon>
        <taxon>Araceae</taxon>
        <taxon>Aroideae</taxon>
        <taxon>Colocasieae</taxon>
        <taxon>Colocasia</taxon>
    </lineage>
</organism>
<evidence type="ECO:0000313" key="3">
    <source>
        <dbReference type="EMBL" id="MQM17496.1"/>
    </source>
</evidence>
<gene>
    <name evidence="3" type="ORF">Taro_050469</name>
</gene>
<feature type="domain" description="COBRA C-terminal" evidence="2">
    <location>
        <begin position="205"/>
        <end position="288"/>
    </location>
</feature>
<dbReference type="Pfam" id="PF25079">
    <property type="entry name" value="COB_C"/>
    <property type="match status" value="2"/>
</dbReference>
<reference evidence="3" key="1">
    <citation type="submission" date="2017-07" db="EMBL/GenBank/DDBJ databases">
        <title>Taro Niue Genome Assembly and Annotation.</title>
        <authorList>
            <person name="Atibalentja N."/>
            <person name="Keating K."/>
            <person name="Fields C.J."/>
        </authorList>
    </citation>
    <scope>NUCLEOTIDE SEQUENCE</scope>
    <source>
        <strain evidence="3">Niue_2</strain>
        <tissue evidence="3">Leaf</tissue>
    </source>
</reference>
<dbReference type="InterPro" id="IPR056900">
    <property type="entry name" value="COB_C"/>
</dbReference>
<keyword evidence="4" id="KW-1185">Reference proteome</keyword>
<proteinExistence type="predicted"/>
<dbReference type="PANTHER" id="PTHR31052:SF2">
    <property type="entry name" value="COBRA-LIKE PROTEIN 10"/>
    <property type="match status" value="1"/>
</dbReference>
<dbReference type="Proteomes" id="UP000652761">
    <property type="component" value="Unassembled WGS sequence"/>
</dbReference>
<feature type="region of interest" description="Disordered" evidence="1">
    <location>
        <begin position="383"/>
        <end position="501"/>
    </location>
</feature>
<name>A0A843XDU4_COLES</name>
<dbReference type="AlphaFoldDB" id="A0A843XDU4"/>
<feature type="domain" description="COBRA C-terminal" evidence="2">
    <location>
        <begin position="42"/>
        <end position="125"/>
    </location>
</feature>
<comment type="caution">
    <text evidence="3">The sequence shown here is derived from an EMBL/GenBank/DDBJ whole genome shotgun (WGS) entry which is preliminary data.</text>
</comment>
<feature type="compositionally biased region" description="Basic and acidic residues" evidence="1">
    <location>
        <begin position="456"/>
        <end position="501"/>
    </location>
</feature>
<sequence>APSCVSPQVFPDPFGLNAISHAIIASWQVVCNITRPKAKASRCCASFSAFYNDSIVPCGTCAYGCPGGLSCDADAAPLLLPPEALLVPFDNRTAKAKAWAKIKRRQVPHTLPCGDFCGVSINWHFAAIQINKAYRGYENVYSFNGTKLPELNNTIFFEGLPGLNYLMPISPQVFPDPSGLNAISHAIASWQVVYNITRPKAKASRCCASFSAFYNDSIVPCGTCAYGCPGDLSCDADAAPLLLPPEALLVPFDNRTAKAKAWAKIKRRQVPHTLPCGDFCGVSINWHFAAIQINKAYRGYENVYSFNGTKLPELNNTIFFEGLPGLNYLMPISSENDPSSQARVPGKKQSVISFTKKQTPGINIQKGDDFPIRVSRGSMSKNVEMAGFEGRRSNELETSNKSEGSRGLKLYDPTSSTSYGLWSPTMDTMAPPLEPLFRSSHGPSMESKGETSSCDGEQRKASCCDGEQRKASCDVEQRKENSDSEQRKSAHVFHVQEDASS</sequence>
<feature type="compositionally biased region" description="Basic and acidic residues" evidence="1">
    <location>
        <begin position="389"/>
        <end position="406"/>
    </location>
</feature>
<evidence type="ECO:0000313" key="4">
    <source>
        <dbReference type="Proteomes" id="UP000652761"/>
    </source>
</evidence>
<accession>A0A843XDU4</accession>
<evidence type="ECO:0000259" key="2">
    <source>
        <dbReference type="Pfam" id="PF25079"/>
    </source>
</evidence>
<evidence type="ECO:0000256" key="1">
    <source>
        <dbReference type="SAM" id="MobiDB-lite"/>
    </source>
</evidence>